<accession>A0AC58T9V5</accession>
<name>A0AC58T9V5_TOBAC</name>
<evidence type="ECO:0000313" key="2">
    <source>
        <dbReference type="RefSeq" id="XP_075094015.1"/>
    </source>
</evidence>
<sequence length="600" mass="65861">MVGKIVVSLVSLILLVGVIIGVVVVVHQNGNHKEDQSTKVQMKKVHEFCQAAEFKDSCAKSLESVAKNDSATINDYLMAAFQTTVEEVKKGLQEAGKTSVNKESDPYNHMAIEDCKELLQRAVEELEDALSLVGETDTQSLNEYTYDLLNWLSAVYSYQSMCVDAIDKPELKTAIQNGVVNATQLTNNALNIVAKISDLFQSFNIQIPDNLINNSTSSDSNSPHRRLLEANKIDQDGYPTWFPVADRKLLAKSGKGKGKGHGGAAGGAGVAPVLPPIGPGPITPHAVVAKDGSGKFKTVTDAVRAYPPNHQGRYIIYIKAGVYNEQVLIDKKQTNVFMYGDGAGKSIITCDKNVKILKFTTSKSATVAVESEGFIARGITFRNTAGPEGEQAVALRINGDRAAVFDCSMEGFQDTLYYQSHRQFYRNCVISGTVDFIFGMGSAVIQNSEIIVRKCGPTQKNTITADGRELQSEITGLVLQNCRIVPDKELFPVRFAVQSYLARPWKQLSTNVFMESEIGDFIRPEGYLKWDDHPFDQTCLVYEYANRGPGAATNLRSKLFKNFKVLSPQEATKYTVGAWLRGNEWLPGTNAPFYFGLGGK</sequence>
<reference evidence="1" key="1">
    <citation type="journal article" date="2014" name="Nat. Commun.">
        <title>The tobacco genome sequence and its comparison with those of tomato and potato.</title>
        <authorList>
            <person name="Sierro N."/>
            <person name="Battey J.N."/>
            <person name="Ouadi S."/>
            <person name="Bakaher N."/>
            <person name="Bovet L."/>
            <person name="Willig A."/>
            <person name="Goepfert S."/>
            <person name="Peitsch M.C."/>
            <person name="Ivanov N.V."/>
        </authorList>
    </citation>
    <scope>NUCLEOTIDE SEQUENCE [LARGE SCALE GENOMIC DNA]</scope>
</reference>
<evidence type="ECO:0000313" key="1">
    <source>
        <dbReference type="Proteomes" id="UP000790787"/>
    </source>
</evidence>
<dbReference type="Proteomes" id="UP000790787">
    <property type="component" value="Chromosome 19"/>
</dbReference>
<proteinExistence type="predicted"/>
<protein>
    <submittedName>
        <fullName evidence="2">Pectinesterase 4-like isoform X1</fullName>
    </submittedName>
</protein>
<keyword evidence="1" id="KW-1185">Reference proteome</keyword>
<gene>
    <name evidence="2" type="primary">LOC107787567</name>
</gene>
<organism evidence="1 2">
    <name type="scientific">Nicotiana tabacum</name>
    <name type="common">Common tobacco</name>
    <dbReference type="NCBI Taxonomy" id="4097"/>
    <lineage>
        <taxon>Eukaryota</taxon>
        <taxon>Viridiplantae</taxon>
        <taxon>Streptophyta</taxon>
        <taxon>Embryophyta</taxon>
        <taxon>Tracheophyta</taxon>
        <taxon>Spermatophyta</taxon>
        <taxon>Magnoliopsida</taxon>
        <taxon>eudicotyledons</taxon>
        <taxon>Gunneridae</taxon>
        <taxon>Pentapetalae</taxon>
        <taxon>asterids</taxon>
        <taxon>lamiids</taxon>
        <taxon>Solanales</taxon>
        <taxon>Solanaceae</taxon>
        <taxon>Nicotianoideae</taxon>
        <taxon>Nicotianeae</taxon>
        <taxon>Nicotiana</taxon>
    </lineage>
</organism>
<reference evidence="2" key="2">
    <citation type="submission" date="2025-08" db="UniProtKB">
        <authorList>
            <consortium name="RefSeq"/>
        </authorList>
    </citation>
    <scope>IDENTIFICATION</scope>
    <source>
        <tissue evidence="2">Leaf</tissue>
    </source>
</reference>
<dbReference type="RefSeq" id="XP_075094015.1">
    <property type="nucleotide sequence ID" value="XM_075237914.1"/>
</dbReference>